<keyword evidence="8" id="KW-0645">Protease</keyword>
<dbReference type="InterPro" id="IPR014782">
    <property type="entry name" value="Peptidase_M1_dom"/>
</dbReference>
<dbReference type="EC" id="3.4.11.2" evidence="5"/>
<dbReference type="SUPFAM" id="SSF48371">
    <property type="entry name" value="ARM repeat"/>
    <property type="match status" value="1"/>
</dbReference>
<evidence type="ECO:0000256" key="2">
    <source>
        <dbReference type="ARBA" id="ARBA00001947"/>
    </source>
</evidence>
<dbReference type="Gene3D" id="1.10.390.10">
    <property type="entry name" value="Neutral Protease Domain 2"/>
    <property type="match status" value="1"/>
</dbReference>
<dbReference type="InterPro" id="IPR015211">
    <property type="entry name" value="Peptidase_M1_C"/>
</dbReference>
<dbReference type="Pfam" id="PF01433">
    <property type="entry name" value="Peptidase_M1"/>
    <property type="match status" value="1"/>
</dbReference>
<evidence type="ECO:0000313" key="15">
    <source>
        <dbReference type="Proteomes" id="UP001172082"/>
    </source>
</evidence>
<dbReference type="InterPro" id="IPR049980">
    <property type="entry name" value="LTA4H_cat"/>
</dbReference>
<evidence type="ECO:0000256" key="12">
    <source>
        <dbReference type="ARBA" id="ARBA00023049"/>
    </source>
</evidence>
<keyword evidence="9" id="KW-0479">Metal-binding</keyword>
<dbReference type="InterPro" id="IPR034015">
    <property type="entry name" value="M1_LTA4H"/>
</dbReference>
<dbReference type="Pfam" id="PF09127">
    <property type="entry name" value="Leuk-A4-hydro_C"/>
    <property type="match status" value="1"/>
</dbReference>
<evidence type="ECO:0000256" key="5">
    <source>
        <dbReference type="ARBA" id="ARBA00012564"/>
    </source>
</evidence>
<dbReference type="PANTHER" id="PTHR45726:SF3">
    <property type="entry name" value="LEUKOTRIENE A-4 HYDROLASE"/>
    <property type="match status" value="1"/>
</dbReference>
<dbReference type="InterPro" id="IPR038502">
    <property type="entry name" value="M1_LTA-4_hydro/amino_C_sf"/>
</dbReference>
<dbReference type="InterPro" id="IPR042097">
    <property type="entry name" value="Aminopeptidase_N-like_N_sf"/>
</dbReference>
<organism evidence="14 15">
    <name type="scientific">Splendidivirga corallicola</name>
    <dbReference type="NCBI Taxonomy" id="3051826"/>
    <lineage>
        <taxon>Bacteria</taxon>
        <taxon>Pseudomonadati</taxon>
        <taxon>Bacteroidota</taxon>
        <taxon>Cytophagia</taxon>
        <taxon>Cytophagales</taxon>
        <taxon>Splendidivirgaceae</taxon>
        <taxon>Splendidivirga</taxon>
    </lineage>
</organism>
<dbReference type="Gene3D" id="2.60.40.1730">
    <property type="entry name" value="tricorn interacting facor f3 domain"/>
    <property type="match status" value="1"/>
</dbReference>
<keyword evidence="15" id="KW-1185">Reference proteome</keyword>
<evidence type="ECO:0000259" key="13">
    <source>
        <dbReference type="SMART" id="SM01263"/>
    </source>
</evidence>
<evidence type="ECO:0000256" key="7">
    <source>
        <dbReference type="ARBA" id="ARBA00022490"/>
    </source>
</evidence>
<keyword evidence="10" id="KW-0378">Hydrolase</keyword>
<evidence type="ECO:0000256" key="8">
    <source>
        <dbReference type="ARBA" id="ARBA00022670"/>
    </source>
</evidence>
<dbReference type="Pfam" id="PF17900">
    <property type="entry name" value="Peptidase_M1_N"/>
    <property type="match status" value="1"/>
</dbReference>
<protein>
    <recommendedName>
        <fullName evidence="6">Aminopeptidase N</fullName>
        <ecNumber evidence="5">3.4.11.2</ecNumber>
    </recommendedName>
</protein>
<evidence type="ECO:0000256" key="9">
    <source>
        <dbReference type="ARBA" id="ARBA00022723"/>
    </source>
</evidence>
<dbReference type="SUPFAM" id="SSF63737">
    <property type="entry name" value="Leukotriene A4 hydrolase N-terminal domain"/>
    <property type="match status" value="1"/>
</dbReference>
<keyword evidence="7" id="KW-0963">Cytoplasm</keyword>
<evidence type="ECO:0000256" key="6">
    <source>
        <dbReference type="ARBA" id="ARBA00015611"/>
    </source>
</evidence>
<dbReference type="InterPro" id="IPR027268">
    <property type="entry name" value="Peptidase_M4/M1_CTD_sf"/>
</dbReference>
<sequence>MKKIEWKAILSLSIFLSILYSCNQTKMNEEPSTEMMNVTINDPHSYAKPEEAVIKHLKWDVELDFSVKKINGVASLTIDKSESAKQLVLDIKGLNIRKVTLDDDPMEVTFSIGPEDAILGSPLQINILPETKIVHVHYTTGDNAEALQWLDPKQTAGGKHPFLFTQSQAILARSWIPLQDSPGIRFTYEATVKVPKELLALMSAANPQEKNETGIYEFKMDQAIPAYLMALSVGDIAFQSLGERTGVYAEPVTLKKAAYEFGELENMVKSAEELYGPYRWERYDIIVLPPSFPFGGMENPRLTFATPTILAGDRSLTSLVAHELAHSWSGNLVTNATWNDFWLNEGFTVYFEHRIMEALYGRDYSEMLASLTLQGLEDEVAGMMAEGKSEETKLKLDLHGRSPDDGMTAIAYDKGYFFLRYLEEQVGREKFDAFLKEYFASNAFKVMTTEQFVVYLNEHLLADIDANETLYDKWIYQIGLPKDTPSPVSDRFEKVDEVLTSYNVSDGPVENDLKAKTSQWSTHEWLHFVRNLPVELPIARMSQLDQAFNFTGSGNSEILAAWFIHVIRNKYEPGYKRLEDFLVQTGRRKFLTPLYGEMIKTEKGKAMALDIYKKARPNYHFVSTNTLDEMLGVVGES</sequence>
<dbReference type="PROSITE" id="PS51257">
    <property type="entry name" value="PROKAR_LIPOPROTEIN"/>
    <property type="match status" value="1"/>
</dbReference>
<comment type="similarity">
    <text evidence="4">Belongs to the peptidase M1 family.</text>
</comment>
<keyword evidence="11" id="KW-0862">Zinc</keyword>
<proteinExistence type="inferred from homology"/>
<dbReference type="PRINTS" id="PR00756">
    <property type="entry name" value="ALADIPTASE"/>
</dbReference>
<evidence type="ECO:0000256" key="11">
    <source>
        <dbReference type="ARBA" id="ARBA00022833"/>
    </source>
</evidence>
<comment type="caution">
    <text evidence="14">The sequence shown here is derived from an EMBL/GenBank/DDBJ whole genome shotgun (WGS) entry which is preliminary data.</text>
</comment>
<dbReference type="Gene3D" id="3.30.2010.30">
    <property type="match status" value="1"/>
</dbReference>
<comment type="catalytic activity">
    <reaction evidence="1">
        <text>Release of an N-terminal amino acid, Xaa-|-Yaa- from a peptide, amide or arylamide. Xaa is preferably Ala, but may be most amino acids including Pro (slow action). When a terminal hydrophobic residue is followed by a prolyl residue, the two may be released as an intact Xaa-Pro dipeptide.</text>
        <dbReference type="EC" id="3.4.11.2"/>
    </reaction>
</comment>
<dbReference type="InterPro" id="IPR001930">
    <property type="entry name" value="Peptidase_M1"/>
</dbReference>
<dbReference type="Gene3D" id="1.25.40.320">
    <property type="entry name" value="Peptidase M1, leukotriene A4 hydrolase/aminopeptidase C-terminal domain"/>
    <property type="match status" value="1"/>
</dbReference>
<dbReference type="InterPro" id="IPR016024">
    <property type="entry name" value="ARM-type_fold"/>
</dbReference>
<comment type="subcellular location">
    <subcellularLocation>
        <location evidence="3">Cytoplasm</location>
    </subcellularLocation>
</comment>
<evidence type="ECO:0000256" key="4">
    <source>
        <dbReference type="ARBA" id="ARBA00010136"/>
    </source>
</evidence>
<dbReference type="EMBL" id="JAUJEA010000003">
    <property type="protein sequence ID" value="MDN5201572.1"/>
    <property type="molecule type" value="Genomic_DNA"/>
</dbReference>
<name>A0ABT8KNF4_9BACT</name>
<evidence type="ECO:0000313" key="14">
    <source>
        <dbReference type="EMBL" id="MDN5201572.1"/>
    </source>
</evidence>
<dbReference type="PANTHER" id="PTHR45726">
    <property type="entry name" value="LEUKOTRIENE A-4 HYDROLASE"/>
    <property type="match status" value="1"/>
</dbReference>
<evidence type="ECO:0000256" key="3">
    <source>
        <dbReference type="ARBA" id="ARBA00004496"/>
    </source>
</evidence>
<evidence type="ECO:0000256" key="10">
    <source>
        <dbReference type="ARBA" id="ARBA00022801"/>
    </source>
</evidence>
<dbReference type="InterPro" id="IPR045357">
    <property type="entry name" value="Aminopeptidase_N-like_N"/>
</dbReference>
<keyword evidence="12" id="KW-0482">Metalloprotease</keyword>
<dbReference type="CDD" id="cd09599">
    <property type="entry name" value="M1_LTA4H"/>
    <property type="match status" value="1"/>
</dbReference>
<gene>
    <name evidence="14" type="ORF">QQ008_09375</name>
</gene>
<accession>A0ABT8KNF4</accession>
<reference evidence="14" key="1">
    <citation type="submission" date="2023-06" db="EMBL/GenBank/DDBJ databases">
        <title>Genomic of Parafulvivirga corallium.</title>
        <authorList>
            <person name="Wang G."/>
        </authorList>
    </citation>
    <scope>NUCLEOTIDE SEQUENCE</scope>
    <source>
        <strain evidence="14">BMA10</strain>
    </source>
</reference>
<feature type="domain" description="Peptidase M1 leukotriene A4 hydrolase/aminopeptidase C-terminal" evidence="13">
    <location>
        <begin position="489"/>
        <end position="631"/>
    </location>
</feature>
<dbReference type="SMART" id="SM01263">
    <property type="entry name" value="Leuk-A4-hydro_C"/>
    <property type="match status" value="1"/>
</dbReference>
<dbReference type="SUPFAM" id="SSF55486">
    <property type="entry name" value="Metalloproteases ('zincins'), catalytic domain"/>
    <property type="match status" value="1"/>
</dbReference>
<dbReference type="Proteomes" id="UP001172082">
    <property type="component" value="Unassembled WGS sequence"/>
</dbReference>
<comment type="cofactor">
    <cofactor evidence="2">
        <name>Zn(2+)</name>
        <dbReference type="ChEBI" id="CHEBI:29105"/>
    </cofactor>
</comment>
<dbReference type="RefSeq" id="WP_346751600.1">
    <property type="nucleotide sequence ID" value="NZ_JAUJEA010000003.1"/>
</dbReference>
<evidence type="ECO:0000256" key="1">
    <source>
        <dbReference type="ARBA" id="ARBA00000098"/>
    </source>
</evidence>